<protein>
    <submittedName>
        <fullName evidence="1">Uncharacterized protein LOC105139404</fullName>
    </submittedName>
</protein>
<dbReference type="EMBL" id="GGEC01056267">
    <property type="protein sequence ID" value="MBX36751.1"/>
    <property type="molecule type" value="Transcribed_RNA"/>
</dbReference>
<dbReference type="AlphaFoldDB" id="A0A2P2N2Q0"/>
<organism evidence="1">
    <name type="scientific">Rhizophora mucronata</name>
    <name type="common">Asiatic mangrove</name>
    <dbReference type="NCBI Taxonomy" id="61149"/>
    <lineage>
        <taxon>Eukaryota</taxon>
        <taxon>Viridiplantae</taxon>
        <taxon>Streptophyta</taxon>
        <taxon>Embryophyta</taxon>
        <taxon>Tracheophyta</taxon>
        <taxon>Spermatophyta</taxon>
        <taxon>Magnoliopsida</taxon>
        <taxon>eudicotyledons</taxon>
        <taxon>Gunneridae</taxon>
        <taxon>Pentapetalae</taxon>
        <taxon>rosids</taxon>
        <taxon>fabids</taxon>
        <taxon>Malpighiales</taxon>
        <taxon>Rhizophoraceae</taxon>
        <taxon>Rhizophora</taxon>
    </lineage>
</organism>
<evidence type="ECO:0000313" key="1">
    <source>
        <dbReference type="EMBL" id="MBX36751.1"/>
    </source>
</evidence>
<name>A0A2P2N2Q0_RHIMU</name>
<sequence length="87" mass="10255">MNKNGSATGLHVPKLNHLLLPWYLKQQPRRQQHEQHHRYYHRLPIRHAPSPAFPCVLFFPTYGSEQIKNPDAKRLQNEQAETGTRHP</sequence>
<reference evidence="1" key="1">
    <citation type="submission" date="2018-02" db="EMBL/GenBank/DDBJ databases">
        <title>Rhizophora mucronata_Transcriptome.</title>
        <authorList>
            <person name="Meera S.P."/>
            <person name="Sreeshan A."/>
            <person name="Augustine A."/>
        </authorList>
    </citation>
    <scope>NUCLEOTIDE SEQUENCE</scope>
    <source>
        <tissue evidence="1">Leaf</tissue>
    </source>
</reference>
<accession>A0A2P2N2Q0</accession>
<proteinExistence type="predicted"/>